<name>A0AAJ8C285_ASPNG</name>
<protein>
    <recommendedName>
        <fullName evidence="3">Arrestin-like N-terminal domain-containing protein</fullName>
    </recommendedName>
</protein>
<dbReference type="InterPro" id="IPR014752">
    <property type="entry name" value="Arrestin-like_C"/>
</dbReference>
<feature type="region of interest" description="Disordered" evidence="1">
    <location>
        <begin position="299"/>
        <end position="339"/>
    </location>
</feature>
<gene>
    <name evidence="2" type="ORF">An17g00410</name>
</gene>
<sequence length="412" mass="46790">MPSISGKLFLYIPLDISVKAIEVKIVGSLKIPRPEIIAGPCQGGTTVERSQTLASSRDNSFRLPRGRYEFPFELPLAREMMDTVTGVGHEYHSYEVRGVVHRHFYSDIESSSPLRIHRTPNVFYANLLDQVVPVSVSPTTPFRLPPRIIEEHLNERLNLRYRISIPMHIPFGASFPLQVEYSSLSDQPQKGQSRSDIHPRSITIHITETHALKVTPTASDAINYNNPLPLIFRKEHVILHQSYTVQPPARALLPESLDFDYSSTIPVHLPQDFHACTQDVQSELIKVHHNLRYNVEFGREREDETESSQQNKSRCGVSLNEPRTNRANSKHSSQGPFRSEYTCPHTERAFSSPSSVRKSANLAVKASISERILRYYNYTDTDEDETRARADTSAEMVIKAMEEAAMQLLDRS</sequence>
<reference evidence="2" key="1">
    <citation type="submission" date="2025-02" db="EMBL/GenBank/DDBJ databases">
        <authorList>
            <consortium name="NCBI Genome Project"/>
        </authorList>
    </citation>
    <scope>NUCLEOTIDE SEQUENCE</scope>
</reference>
<dbReference type="KEGG" id="ang:An17g00410"/>
<dbReference type="AlphaFoldDB" id="A0AAJ8C285"/>
<evidence type="ECO:0008006" key="3">
    <source>
        <dbReference type="Google" id="ProtNLM"/>
    </source>
</evidence>
<evidence type="ECO:0000256" key="1">
    <source>
        <dbReference type="SAM" id="MobiDB-lite"/>
    </source>
</evidence>
<accession>A0AAJ8C285</accession>
<dbReference type="VEuPathDB" id="FungiDB:An17g00410"/>
<dbReference type="RefSeq" id="XP_059606570.1">
    <property type="nucleotide sequence ID" value="XM_059745410.1"/>
</dbReference>
<dbReference type="GeneID" id="84593564"/>
<evidence type="ECO:0000313" key="2">
    <source>
        <dbReference type="RefSeq" id="XP_059606570.1"/>
    </source>
</evidence>
<organism evidence="2">
    <name type="scientific">Aspergillus niger</name>
    <dbReference type="NCBI Taxonomy" id="5061"/>
    <lineage>
        <taxon>Eukaryota</taxon>
        <taxon>Fungi</taxon>
        <taxon>Dikarya</taxon>
        <taxon>Ascomycota</taxon>
        <taxon>Pezizomycotina</taxon>
        <taxon>Eurotiomycetes</taxon>
        <taxon>Eurotiomycetidae</taxon>
        <taxon>Eurotiales</taxon>
        <taxon>Aspergillaceae</taxon>
        <taxon>Aspergillus</taxon>
        <taxon>Aspergillus subgen. Circumdati</taxon>
    </lineage>
</organism>
<proteinExistence type="predicted"/>
<feature type="compositionally biased region" description="Polar residues" evidence="1">
    <location>
        <begin position="321"/>
        <end position="336"/>
    </location>
</feature>
<dbReference type="Gene3D" id="2.60.40.640">
    <property type="match status" value="1"/>
</dbReference>
<reference evidence="2" key="2">
    <citation type="submission" date="2025-08" db="UniProtKB">
        <authorList>
            <consortium name="RefSeq"/>
        </authorList>
    </citation>
    <scope>IDENTIFICATION</scope>
</reference>